<protein>
    <submittedName>
        <fullName evidence="2">Uncharacterized protein</fullName>
    </submittedName>
</protein>
<feature type="compositionally biased region" description="Polar residues" evidence="1">
    <location>
        <begin position="19"/>
        <end position="49"/>
    </location>
</feature>
<keyword evidence="3" id="KW-1185">Reference proteome</keyword>
<dbReference type="RefSeq" id="XP_062794829.1">
    <property type="nucleotide sequence ID" value="XM_062938778.1"/>
</dbReference>
<reference evidence="2 3" key="1">
    <citation type="submission" date="2024-01" db="EMBL/GenBank/DDBJ databases">
        <title>Comparative genomics of Cryptococcus and Kwoniella reveals pathogenesis evolution and contrasting modes of karyotype evolution via chromosome fusion or intercentromeric recombination.</title>
        <authorList>
            <person name="Coelho M.A."/>
            <person name="David-Palma M."/>
            <person name="Shea T."/>
            <person name="Bowers K."/>
            <person name="McGinley-Smith S."/>
            <person name="Mohammad A.W."/>
            <person name="Gnirke A."/>
            <person name="Yurkov A.M."/>
            <person name="Nowrousian M."/>
            <person name="Sun S."/>
            <person name="Cuomo C.A."/>
            <person name="Heitman J."/>
        </authorList>
    </citation>
    <scope>NUCLEOTIDE SEQUENCE [LARGE SCALE GENOMIC DNA]</scope>
    <source>
        <strain evidence="2">CBS 11374</strain>
    </source>
</reference>
<dbReference type="GeneID" id="87959214"/>
<name>A0ABZ1D7Q1_9TREE</name>
<proteinExistence type="predicted"/>
<gene>
    <name evidence="2" type="ORF">IL334_007084</name>
</gene>
<feature type="compositionally biased region" description="Polar residues" evidence="1">
    <location>
        <begin position="63"/>
        <end position="72"/>
    </location>
</feature>
<evidence type="ECO:0000313" key="2">
    <source>
        <dbReference type="EMBL" id="WRT70090.1"/>
    </source>
</evidence>
<feature type="region of interest" description="Disordered" evidence="1">
    <location>
        <begin position="15"/>
        <end position="73"/>
    </location>
</feature>
<evidence type="ECO:0000256" key="1">
    <source>
        <dbReference type="SAM" id="MobiDB-lite"/>
    </source>
</evidence>
<sequence>MALPKVDRPIPAMVLTPHANYNSPGQLSPVASTGQPSTSSLPHTASSDSYFPPSGGPPRLRKTSTGSFSKLSEFSLDGPLLDEKERYAPEADAEVPTNSINNVKHVSLSVDASEWRHPVFKQKVLGILRRLVSYPSGEK</sequence>
<organism evidence="2 3">
    <name type="scientific">Kwoniella shivajii</name>
    <dbReference type="NCBI Taxonomy" id="564305"/>
    <lineage>
        <taxon>Eukaryota</taxon>
        <taxon>Fungi</taxon>
        <taxon>Dikarya</taxon>
        <taxon>Basidiomycota</taxon>
        <taxon>Agaricomycotina</taxon>
        <taxon>Tremellomycetes</taxon>
        <taxon>Tremellales</taxon>
        <taxon>Cryptococcaceae</taxon>
        <taxon>Kwoniella</taxon>
    </lineage>
</organism>
<accession>A0ABZ1D7Q1</accession>
<dbReference type="Proteomes" id="UP001329825">
    <property type="component" value="Chromosome 10"/>
</dbReference>
<evidence type="ECO:0000313" key="3">
    <source>
        <dbReference type="Proteomes" id="UP001329825"/>
    </source>
</evidence>
<dbReference type="EMBL" id="CP141890">
    <property type="protein sequence ID" value="WRT70090.1"/>
    <property type="molecule type" value="Genomic_DNA"/>
</dbReference>